<dbReference type="RefSeq" id="WP_153342598.1">
    <property type="nucleotide sequence ID" value="NZ_WEGI01000006.1"/>
</dbReference>
<reference evidence="4 5" key="1">
    <citation type="submission" date="2019-10" db="EMBL/GenBank/DDBJ databases">
        <title>Nocardia macrotermitis sp. nov. and Nocardia aurantia sp. nov., isolated from the gut of fungus growing-termite Macrotermes natalensis.</title>
        <authorList>
            <person name="Benndorf R."/>
            <person name="Schwitalla J."/>
            <person name="Martin K."/>
            <person name="De Beer W."/>
            <person name="Kaster A.-K."/>
            <person name="Vollmers J."/>
            <person name="Poulsen M."/>
            <person name="Beemelmanns C."/>
        </authorList>
    </citation>
    <scope>NUCLEOTIDE SEQUENCE [LARGE SCALE GENOMIC DNA]</scope>
    <source>
        <strain evidence="4 5">RB56</strain>
    </source>
</reference>
<accession>A0A7K0DP55</accession>
<keyword evidence="5" id="KW-1185">Reference proteome</keyword>
<evidence type="ECO:0000256" key="2">
    <source>
        <dbReference type="ARBA" id="ARBA00023002"/>
    </source>
</evidence>
<dbReference type="InterPro" id="IPR050268">
    <property type="entry name" value="NADH-dep_flavin_reductase"/>
</dbReference>
<feature type="domain" description="Flavin reductase like" evidence="3">
    <location>
        <begin position="12"/>
        <end position="155"/>
    </location>
</feature>
<dbReference type="Gene3D" id="2.30.110.10">
    <property type="entry name" value="Electron Transport, Fmn-binding Protein, Chain A"/>
    <property type="match status" value="1"/>
</dbReference>
<keyword evidence="2" id="KW-0560">Oxidoreductase</keyword>
<dbReference type="Proteomes" id="UP000431401">
    <property type="component" value="Unassembled WGS sequence"/>
</dbReference>
<dbReference type="SMART" id="SM00903">
    <property type="entry name" value="Flavin_Reduct"/>
    <property type="match status" value="1"/>
</dbReference>
<dbReference type="InterPro" id="IPR002563">
    <property type="entry name" value="Flavin_Rdtase-like_dom"/>
</dbReference>
<gene>
    <name evidence="4" type="primary">snaC</name>
    <name evidence="4" type="ORF">NRB56_30540</name>
</gene>
<evidence type="ECO:0000256" key="1">
    <source>
        <dbReference type="ARBA" id="ARBA00008898"/>
    </source>
</evidence>
<sequence length="163" mass="17260">MTVAADDFRRVMSRVPAPVTVATTVDHGGRRWGFTSSSFGSLSMSPPLVLVCLDKRASTHEAFTGAGHFLVNVLADGQSEIARRFATSGINRFGAGDTETAELGLPGIPEAVARVACAMFQVVDGGDHSILIGRVVATYVADRTPLVYVDRGFALPGRRHGDT</sequence>
<name>A0A7K0DP55_9NOCA</name>
<dbReference type="OrthoDB" id="3503791at2"/>
<dbReference type="SUPFAM" id="SSF50475">
    <property type="entry name" value="FMN-binding split barrel"/>
    <property type="match status" value="1"/>
</dbReference>
<dbReference type="AlphaFoldDB" id="A0A7K0DP55"/>
<dbReference type="PANTHER" id="PTHR30466">
    <property type="entry name" value="FLAVIN REDUCTASE"/>
    <property type="match status" value="1"/>
</dbReference>
<evidence type="ECO:0000259" key="3">
    <source>
        <dbReference type="SMART" id="SM00903"/>
    </source>
</evidence>
<organism evidence="4 5">
    <name type="scientific">Nocardia aurantia</name>
    <dbReference type="NCBI Taxonomy" id="2585199"/>
    <lineage>
        <taxon>Bacteria</taxon>
        <taxon>Bacillati</taxon>
        <taxon>Actinomycetota</taxon>
        <taxon>Actinomycetes</taxon>
        <taxon>Mycobacteriales</taxon>
        <taxon>Nocardiaceae</taxon>
        <taxon>Nocardia</taxon>
    </lineage>
</organism>
<evidence type="ECO:0000313" key="5">
    <source>
        <dbReference type="Proteomes" id="UP000431401"/>
    </source>
</evidence>
<protein>
    <submittedName>
        <fullName evidence="4">NADH:riboflavin 5'-phosphate oxidoreductase</fullName>
    </submittedName>
</protein>
<dbReference type="EMBL" id="WEGI01000006">
    <property type="protein sequence ID" value="MQY27471.1"/>
    <property type="molecule type" value="Genomic_DNA"/>
</dbReference>
<dbReference type="InterPro" id="IPR012349">
    <property type="entry name" value="Split_barrel_FMN-bd"/>
</dbReference>
<proteinExistence type="inferred from homology"/>
<dbReference type="GO" id="GO:0042602">
    <property type="term" value="F:riboflavin reductase (NADPH) activity"/>
    <property type="evidence" value="ECO:0007669"/>
    <property type="project" value="TreeGrafter"/>
</dbReference>
<dbReference type="PANTHER" id="PTHR30466:SF1">
    <property type="entry name" value="FMN REDUCTASE (NADH) RUTF"/>
    <property type="match status" value="1"/>
</dbReference>
<comment type="caution">
    <text evidence="4">The sequence shown here is derived from an EMBL/GenBank/DDBJ whole genome shotgun (WGS) entry which is preliminary data.</text>
</comment>
<dbReference type="Pfam" id="PF01613">
    <property type="entry name" value="Flavin_Reduct"/>
    <property type="match status" value="1"/>
</dbReference>
<dbReference type="GO" id="GO:0010181">
    <property type="term" value="F:FMN binding"/>
    <property type="evidence" value="ECO:0007669"/>
    <property type="project" value="InterPro"/>
</dbReference>
<comment type="similarity">
    <text evidence="1">Belongs to the non-flavoprotein flavin reductase family.</text>
</comment>
<evidence type="ECO:0000313" key="4">
    <source>
        <dbReference type="EMBL" id="MQY27471.1"/>
    </source>
</evidence>